<dbReference type="Gene3D" id="1.25.40.10">
    <property type="entry name" value="Tetratricopeptide repeat domain"/>
    <property type="match status" value="5"/>
</dbReference>
<feature type="repeat" description="PPR" evidence="2">
    <location>
        <begin position="158"/>
        <end position="192"/>
    </location>
</feature>
<dbReference type="InterPro" id="IPR002885">
    <property type="entry name" value="PPR_rpt"/>
</dbReference>
<comment type="caution">
    <text evidence="6">The sequence shown here is derived from an EMBL/GenBank/DDBJ whole genome shotgun (WGS) entry which is preliminary data.</text>
</comment>
<evidence type="ECO:0008006" key="8">
    <source>
        <dbReference type="Google" id="ProtNLM"/>
    </source>
</evidence>
<accession>A0A813JY26</accession>
<evidence type="ECO:0000256" key="2">
    <source>
        <dbReference type="PROSITE-ProRule" id="PRU00708"/>
    </source>
</evidence>
<feature type="domain" description="PROP1-like PPR" evidence="4">
    <location>
        <begin position="267"/>
        <end position="436"/>
    </location>
</feature>
<organism evidence="6 7">
    <name type="scientific">Polarella glacialis</name>
    <name type="common">Dinoflagellate</name>
    <dbReference type="NCBI Taxonomy" id="89957"/>
    <lineage>
        <taxon>Eukaryota</taxon>
        <taxon>Sar</taxon>
        <taxon>Alveolata</taxon>
        <taxon>Dinophyceae</taxon>
        <taxon>Suessiales</taxon>
        <taxon>Suessiaceae</taxon>
        <taxon>Polarella</taxon>
    </lineage>
</organism>
<evidence type="ECO:0000313" key="7">
    <source>
        <dbReference type="Proteomes" id="UP000626109"/>
    </source>
</evidence>
<keyword evidence="1" id="KW-0677">Repeat</keyword>
<evidence type="ECO:0000259" key="4">
    <source>
        <dbReference type="Pfam" id="PF17177"/>
    </source>
</evidence>
<feature type="repeat" description="PPR" evidence="2">
    <location>
        <begin position="228"/>
        <end position="262"/>
    </location>
</feature>
<feature type="repeat" description="PPR" evidence="2">
    <location>
        <begin position="298"/>
        <end position="332"/>
    </location>
</feature>
<dbReference type="Pfam" id="PF17177">
    <property type="entry name" value="PPR_long"/>
    <property type="match status" value="1"/>
</dbReference>
<dbReference type="Pfam" id="PF23276">
    <property type="entry name" value="TPR_24"/>
    <property type="match status" value="1"/>
</dbReference>
<feature type="repeat" description="PPR" evidence="2">
    <location>
        <begin position="333"/>
        <end position="367"/>
    </location>
</feature>
<proteinExistence type="predicted"/>
<evidence type="ECO:0000259" key="5">
    <source>
        <dbReference type="Pfam" id="PF23276"/>
    </source>
</evidence>
<dbReference type="InterPro" id="IPR057027">
    <property type="entry name" value="TPR_mt"/>
</dbReference>
<sequence length="975" mass="106401">MDTDFQRWRNQLADVPGMTRPADSQGGTGSSRGPRSRAWSRVALFVVLPAALLWTGHHSPSRRTDLAIVLKSIHKLLPRDVREGRDRRQGDRRPVQQTDFEGNPIKNKDGDRSNKGGSSEAEGARLNFLLRRVKDKKVKEAELKECVGELRFRKLLRGPKEYTSVVTALARAGKHSSVLDLLNDMERSSLGPNVITYSAAISACTEYKHWEAGLHLLRRLQSGQESPNVITYNAAITSLEKSFKWEMALEVFSELLKSNLNPTEVSFSAAVSACRHGHNWELALHLNKDMLYRGLRGNLVTWSCLILALEKSNQPALALQTFGEMKQQGFQADESVFDALLRACAKGGLHKRAIFFLNKMVQAGLTPSAAGYSAAISACAADRVAAGGRAIMLFEEMQGKRLQPNPSAYAGVMAVQLAEGRNDLVRNLFEGMQAEGLRPTYAAYTIAMRALGVDKNGSQSVARRQLTLFDEMLSAGLSPPDASCFDIAACAHAHCGRGREAVALIKEVLSLGLTPSGAACESAIKASTSSDDASISGRDLEKLFSAGIAAYARAKNAAKAGQLLRRMRKSGFEPTEEAYSMVMAANQAKGNANETLQLFEEMQSASLEPGVEALSSVIRAHSSQGRWEQALEVFADLRASAKASGTKPAALEPAILAALDACQVGPGSQPAVKLLDQMRCDSLRPSVAVFEAAIAACAASGSWKPASNLCREMKSAGLQPSEAAVEASRPSGRLGAVETQSPIEMVEEMEGQRVVPDQELYREAVQLAKELGDRDLMRSLRRKLRGSVVGEVDLEPYTKKKSKSKRDRPDDDWRPSLLPPRDDNDRRPSTSSQQPPRDGRGDLPGSKMQDDSRPSSRLGAGGKPTAIDRLEAMEAQRVVPDQELYKEAIQLAKQLGDRDLMRTLSRKLRGSVVGETEMEEMEEAYASSKKKKSKSKRDRASPVTGDLPGSKMQDDEDDDFRSSKNGEWVPPVSYF</sequence>
<evidence type="ECO:0000256" key="1">
    <source>
        <dbReference type="ARBA" id="ARBA00022737"/>
    </source>
</evidence>
<dbReference type="EMBL" id="CAJNNW010027539">
    <property type="protein sequence ID" value="CAE8691867.1"/>
    <property type="molecule type" value="Genomic_DNA"/>
</dbReference>
<dbReference type="PANTHER" id="PTHR47447:SF24">
    <property type="entry name" value="PENTATRICOPEPTIDE REPEAT-CONTAINING PROTEIN"/>
    <property type="match status" value="1"/>
</dbReference>
<feature type="compositionally biased region" description="Basic and acidic residues" evidence="3">
    <location>
        <begin position="807"/>
        <end position="828"/>
    </location>
</feature>
<feature type="repeat" description="PPR" evidence="2">
    <location>
        <begin position="575"/>
        <end position="609"/>
    </location>
</feature>
<feature type="region of interest" description="Disordered" evidence="3">
    <location>
        <begin position="923"/>
        <end position="975"/>
    </location>
</feature>
<gene>
    <name evidence="6" type="ORF">PGLA2088_LOCUS27618</name>
</gene>
<feature type="compositionally biased region" description="Basic residues" evidence="3">
    <location>
        <begin position="928"/>
        <end position="937"/>
    </location>
</feature>
<protein>
    <recommendedName>
        <fullName evidence="8">Pentacotripeptide-repeat region of PRORP domain-containing protein</fullName>
    </recommendedName>
</protein>
<reference evidence="6" key="1">
    <citation type="submission" date="2021-02" db="EMBL/GenBank/DDBJ databases">
        <authorList>
            <person name="Dougan E. K."/>
            <person name="Rhodes N."/>
            <person name="Thang M."/>
            <person name="Chan C."/>
        </authorList>
    </citation>
    <scope>NUCLEOTIDE SEQUENCE</scope>
</reference>
<feature type="region of interest" description="Disordered" evidence="3">
    <location>
        <begin position="81"/>
        <end position="120"/>
    </location>
</feature>
<feature type="repeat" description="PPR" evidence="2">
    <location>
        <begin position="540"/>
        <end position="574"/>
    </location>
</feature>
<dbReference type="InterPro" id="IPR011990">
    <property type="entry name" value="TPR-like_helical_dom_sf"/>
</dbReference>
<dbReference type="InterPro" id="IPR033443">
    <property type="entry name" value="PROP1-like_PPR_dom"/>
</dbReference>
<dbReference type="AlphaFoldDB" id="A0A813JY26"/>
<dbReference type="NCBIfam" id="TIGR00756">
    <property type="entry name" value="PPR"/>
    <property type="match status" value="3"/>
</dbReference>
<feature type="region of interest" description="Disordered" evidence="3">
    <location>
        <begin position="795"/>
        <end position="874"/>
    </location>
</feature>
<evidence type="ECO:0000313" key="6">
    <source>
        <dbReference type="EMBL" id="CAE8691867.1"/>
    </source>
</evidence>
<name>A0A813JY26_POLGL</name>
<dbReference type="PROSITE" id="PS51375">
    <property type="entry name" value="PPR"/>
    <property type="match status" value="7"/>
</dbReference>
<dbReference type="Pfam" id="PF01535">
    <property type="entry name" value="PPR"/>
    <property type="match status" value="1"/>
</dbReference>
<dbReference type="Proteomes" id="UP000626109">
    <property type="component" value="Unassembled WGS sequence"/>
</dbReference>
<dbReference type="Pfam" id="PF13041">
    <property type="entry name" value="PPR_2"/>
    <property type="match status" value="1"/>
</dbReference>
<feature type="compositionally biased region" description="Basic and acidic residues" evidence="3">
    <location>
        <begin position="81"/>
        <end position="94"/>
    </location>
</feature>
<feature type="repeat" description="PPR" evidence="2">
    <location>
        <begin position="686"/>
        <end position="720"/>
    </location>
</feature>
<feature type="domain" description="Pentatricopeptide repeat-containing protein-mitochondrial" evidence="5">
    <location>
        <begin position="544"/>
        <end position="636"/>
    </location>
</feature>
<dbReference type="PANTHER" id="PTHR47447">
    <property type="entry name" value="OS03G0856100 PROTEIN"/>
    <property type="match status" value="1"/>
</dbReference>
<evidence type="ECO:0000256" key="3">
    <source>
        <dbReference type="SAM" id="MobiDB-lite"/>
    </source>
</evidence>
<feature type="region of interest" description="Disordered" evidence="3">
    <location>
        <begin position="1"/>
        <end position="35"/>
    </location>
</feature>